<protein>
    <recommendedName>
        <fullName evidence="3">Flagellar hook-length control protein-like C-terminal domain-containing protein</fullName>
    </recommendedName>
</protein>
<comment type="caution">
    <text evidence="1">The sequence shown here is derived from an EMBL/GenBank/DDBJ whole genome shotgun (WGS) entry which is preliminary data.</text>
</comment>
<proteinExistence type="predicted"/>
<sequence length="483" mass="55138">MLQLNNIISQQPITKRSAEGILSFKLNQLITARILEIFPDQTAKILYDGTALHAKLDAPLAKGNQYLFEVAEKSGTIVLKKVDVDPVKSSVEQILHKWNLPATETNKAAIDFAFLEKIPLTKENFIQVRDILKLSAEFPLQEKKAIVTRMIELMLPAKMETVQSVAKSLRSTSSFIEMKTLFETLVPFMHKNQQIAKTVNLLQHIYGFESKGSSSKGVPAASFNQQRLEMQSVADDLSQIRPAPQETKTLLSGSKELPDMIHVSKKEETVLTKEMKRQPVNEFLQAVEKWLRKSGLMHEKNLLLNPLQVKHEETLKSQLLYLQQHADFMELPEHVLSKTEQALTKLTSQQLQNVQMNDNIQQFNLQIPFSQNENPKEITVRWEGKKQSGNRLNPDHCRMLFWLEMKNLKEVAVDVQIQNRVVSLRVFNSHPFIEKLSGPLIATLKKSMKEMNYTLSSVTFAHNPKEVNHSKKPASYKGLDLRV</sequence>
<organism evidence="1 2">
    <name type="scientific">Fictibacillus barbaricus</name>
    <dbReference type="NCBI Taxonomy" id="182136"/>
    <lineage>
        <taxon>Bacteria</taxon>
        <taxon>Bacillati</taxon>
        <taxon>Bacillota</taxon>
        <taxon>Bacilli</taxon>
        <taxon>Bacillales</taxon>
        <taxon>Fictibacillaceae</taxon>
        <taxon>Fictibacillus</taxon>
    </lineage>
</organism>
<evidence type="ECO:0000313" key="2">
    <source>
        <dbReference type="Proteomes" id="UP001319060"/>
    </source>
</evidence>
<name>A0ABS2ZD49_9BACL</name>
<evidence type="ECO:0008006" key="3">
    <source>
        <dbReference type="Google" id="ProtNLM"/>
    </source>
</evidence>
<dbReference type="RefSeq" id="WP_188402709.1">
    <property type="nucleotide sequence ID" value="NZ_BMCE01000002.1"/>
</dbReference>
<keyword evidence="2" id="KW-1185">Reference proteome</keyword>
<evidence type="ECO:0000313" key="1">
    <source>
        <dbReference type="EMBL" id="MBN3545865.1"/>
    </source>
</evidence>
<dbReference type="EMBL" id="JAFHKS010000043">
    <property type="protein sequence ID" value="MBN3545865.1"/>
    <property type="molecule type" value="Genomic_DNA"/>
</dbReference>
<reference evidence="1 2" key="1">
    <citation type="submission" date="2021-01" db="EMBL/GenBank/DDBJ databases">
        <title>Genome Sequencing of Type Strains.</title>
        <authorList>
            <person name="Lemaire J.F."/>
            <person name="Inderbitzin P."/>
            <person name="Collins S.B."/>
            <person name="Wespe N."/>
            <person name="Knight-Connoni V."/>
        </authorList>
    </citation>
    <scope>NUCLEOTIDE SEQUENCE [LARGE SCALE GENOMIC DNA]</scope>
    <source>
        <strain evidence="1 2">DSM 14730</strain>
    </source>
</reference>
<accession>A0ABS2ZD49</accession>
<dbReference type="Proteomes" id="UP001319060">
    <property type="component" value="Unassembled WGS sequence"/>
</dbReference>
<gene>
    <name evidence="1" type="ORF">JYA64_11215</name>
</gene>